<keyword evidence="1" id="KW-0812">Transmembrane</keyword>
<feature type="transmembrane region" description="Helical" evidence="1">
    <location>
        <begin position="6"/>
        <end position="26"/>
    </location>
</feature>
<dbReference type="Pfam" id="PF07330">
    <property type="entry name" value="DUF1467"/>
    <property type="match status" value="1"/>
</dbReference>
<dbReference type="AlphaFoldDB" id="A0A8J7PJB7"/>
<feature type="transmembrane region" description="Helical" evidence="1">
    <location>
        <begin position="46"/>
        <end position="68"/>
    </location>
</feature>
<evidence type="ECO:0000313" key="3">
    <source>
        <dbReference type="Proteomes" id="UP000664414"/>
    </source>
</evidence>
<evidence type="ECO:0000313" key="2">
    <source>
        <dbReference type="EMBL" id="MBN9412817.1"/>
    </source>
</evidence>
<protein>
    <submittedName>
        <fullName evidence="2">DUF1467 family protein</fullName>
    </submittedName>
</protein>
<name>A0A8J7PJB7_9PROT</name>
<reference evidence="2" key="1">
    <citation type="submission" date="2021-02" db="EMBL/GenBank/DDBJ databases">
        <title>Thiocyanate and organic carbon inputs drive convergent selection for specific autotrophic Afipia and Thiobacillus strains within complex microbiomes.</title>
        <authorList>
            <person name="Huddy R.J."/>
            <person name="Sachdeva R."/>
            <person name="Kadzinga F."/>
            <person name="Kantor R.S."/>
            <person name="Harrison S.T.L."/>
            <person name="Banfield J.F."/>
        </authorList>
    </citation>
    <scope>NUCLEOTIDE SEQUENCE</scope>
    <source>
        <strain evidence="2">SCN18_10_11_15_R4_P_38_20</strain>
    </source>
</reference>
<evidence type="ECO:0000256" key="1">
    <source>
        <dbReference type="SAM" id="Phobius"/>
    </source>
</evidence>
<comment type="caution">
    <text evidence="2">The sequence shown here is derived from an EMBL/GenBank/DDBJ whole genome shotgun (WGS) entry which is preliminary data.</text>
</comment>
<dbReference type="EMBL" id="JAFKGL010000013">
    <property type="protein sequence ID" value="MBN9412817.1"/>
    <property type="molecule type" value="Genomic_DNA"/>
</dbReference>
<organism evidence="2 3">
    <name type="scientific">Candidatus Paracaedimonas acanthamoebae</name>
    <dbReference type="NCBI Taxonomy" id="244581"/>
    <lineage>
        <taxon>Bacteria</taxon>
        <taxon>Pseudomonadati</taxon>
        <taxon>Pseudomonadota</taxon>
        <taxon>Alphaproteobacteria</taxon>
        <taxon>Holosporales</taxon>
        <taxon>Caedimonadaceae</taxon>
        <taxon>Candidatus Paracaedimonas</taxon>
    </lineage>
</organism>
<accession>A0A8J7PJB7</accession>
<gene>
    <name evidence="2" type="ORF">J0H12_02665</name>
</gene>
<keyword evidence="1" id="KW-0472">Membrane</keyword>
<proteinExistence type="predicted"/>
<sequence>MSLISIIIVFTLFWWLSFFSLLPLGLKKEINPPQGHDRGAPSKHGLGLKFLFTTIIAFILTTLVYWIAENNWVSLWT</sequence>
<dbReference type="InterPro" id="IPR009935">
    <property type="entry name" value="DUF1467"/>
</dbReference>
<dbReference type="Proteomes" id="UP000664414">
    <property type="component" value="Unassembled WGS sequence"/>
</dbReference>
<keyword evidence="1" id="KW-1133">Transmembrane helix</keyword>